<evidence type="ECO:0000313" key="1">
    <source>
        <dbReference type="EMBL" id="TGO47319.1"/>
    </source>
</evidence>
<accession>A0A4Z1HEC0</accession>
<keyword evidence="2" id="KW-1185">Reference proteome</keyword>
<sequence>MVSDIEYVHDLLDNWSRTVVLNDPWPHENSFGASLGFTKAEHEKEEIAKTGRGLGSEQQHKRPRVPYTLLTRHREMEDRSLKEIGQPQYHKISHEQLEKCSGTMFELFAWKSISLIHKGDIKDEIAYHHQATAKQKTFIRDNVVYVPEFLQNCKFVAESHTSKSYEDCLKSDSGGDLVYGS</sequence>
<gene>
    <name evidence="1" type="ORF">BCON_0283g00040</name>
</gene>
<dbReference type="OrthoDB" id="3529755at2759"/>
<protein>
    <submittedName>
        <fullName evidence="1">Uncharacterized protein</fullName>
    </submittedName>
</protein>
<evidence type="ECO:0000313" key="2">
    <source>
        <dbReference type="Proteomes" id="UP000297527"/>
    </source>
</evidence>
<dbReference type="Proteomes" id="UP000297527">
    <property type="component" value="Unassembled WGS sequence"/>
</dbReference>
<dbReference type="AlphaFoldDB" id="A0A4Z1HEC0"/>
<organism evidence="1 2">
    <name type="scientific">Botryotinia convoluta</name>
    <dbReference type="NCBI Taxonomy" id="54673"/>
    <lineage>
        <taxon>Eukaryota</taxon>
        <taxon>Fungi</taxon>
        <taxon>Dikarya</taxon>
        <taxon>Ascomycota</taxon>
        <taxon>Pezizomycotina</taxon>
        <taxon>Leotiomycetes</taxon>
        <taxon>Helotiales</taxon>
        <taxon>Sclerotiniaceae</taxon>
        <taxon>Botryotinia</taxon>
    </lineage>
</organism>
<comment type="caution">
    <text evidence="1">The sequence shown here is derived from an EMBL/GenBank/DDBJ whole genome shotgun (WGS) entry which is preliminary data.</text>
</comment>
<name>A0A4Z1HEC0_9HELO</name>
<proteinExistence type="predicted"/>
<reference evidence="1 2" key="1">
    <citation type="submission" date="2017-12" db="EMBL/GenBank/DDBJ databases">
        <title>Comparative genomics of Botrytis spp.</title>
        <authorList>
            <person name="Valero-Jimenez C.A."/>
            <person name="Tapia P."/>
            <person name="Veloso J."/>
            <person name="Silva-Moreno E."/>
            <person name="Staats M."/>
            <person name="Valdes J.H."/>
            <person name="Van Kan J.A.L."/>
        </authorList>
    </citation>
    <scope>NUCLEOTIDE SEQUENCE [LARGE SCALE GENOMIC DNA]</scope>
    <source>
        <strain evidence="1 2">MUCL11595</strain>
    </source>
</reference>
<dbReference type="EMBL" id="PQXN01000282">
    <property type="protein sequence ID" value="TGO47319.1"/>
    <property type="molecule type" value="Genomic_DNA"/>
</dbReference>